<sequence>MKGRSMTHINYLMENVPKKPNEKPRILL</sequence>
<dbReference type="AlphaFoldDB" id="A0A0A8ZF34"/>
<evidence type="ECO:0000313" key="2">
    <source>
        <dbReference type="EMBL" id="JAD37994.1"/>
    </source>
</evidence>
<reference evidence="2" key="2">
    <citation type="journal article" date="2015" name="Data Brief">
        <title>Shoot transcriptome of the giant reed, Arundo donax.</title>
        <authorList>
            <person name="Barrero R.A."/>
            <person name="Guerrero F.D."/>
            <person name="Moolhuijzen P."/>
            <person name="Goolsby J.A."/>
            <person name="Tidwell J."/>
            <person name="Bellgard S.E."/>
            <person name="Bellgard M.I."/>
        </authorList>
    </citation>
    <scope>NUCLEOTIDE SEQUENCE</scope>
    <source>
        <tissue evidence="2">Shoot tissue taken approximately 20 cm above the soil surface</tissue>
    </source>
</reference>
<feature type="region of interest" description="Disordered" evidence="1">
    <location>
        <begin position="1"/>
        <end position="28"/>
    </location>
</feature>
<feature type="compositionally biased region" description="Basic and acidic residues" evidence="1">
    <location>
        <begin position="16"/>
        <end position="28"/>
    </location>
</feature>
<reference evidence="2" key="1">
    <citation type="submission" date="2014-09" db="EMBL/GenBank/DDBJ databases">
        <authorList>
            <person name="Magalhaes I.L.F."/>
            <person name="Oliveira U."/>
            <person name="Santos F.R."/>
            <person name="Vidigal T.H.D.A."/>
            <person name="Brescovit A.D."/>
            <person name="Santos A.J."/>
        </authorList>
    </citation>
    <scope>NUCLEOTIDE SEQUENCE</scope>
    <source>
        <tissue evidence="2">Shoot tissue taken approximately 20 cm above the soil surface</tissue>
    </source>
</reference>
<evidence type="ECO:0000256" key="1">
    <source>
        <dbReference type="SAM" id="MobiDB-lite"/>
    </source>
</evidence>
<protein>
    <submittedName>
        <fullName evidence="2">CcsA</fullName>
    </submittedName>
</protein>
<accession>A0A0A8ZF34</accession>
<proteinExistence type="predicted"/>
<dbReference type="EMBL" id="GBRH01259901">
    <property type="protein sequence ID" value="JAD37994.1"/>
    <property type="molecule type" value="Transcribed_RNA"/>
</dbReference>
<name>A0A0A8ZF34_ARUDO</name>
<organism evidence="2">
    <name type="scientific">Arundo donax</name>
    <name type="common">Giant reed</name>
    <name type="synonym">Donax arundinaceus</name>
    <dbReference type="NCBI Taxonomy" id="35708"/>
    <lineage>
        <taxon>Eukaryota</taxon>
        <taxon>Viridiplantae</taxon>
        <taxon>Streptophyta</taxon>
        <taxon>Embryophyta</taxon>
        <taxon>Tracheophyta</taxon>
        <taxon>Spermatophyta</taxon>
        <taxon>Magnoliopsida</taxon>
        <taxon>Liliopsida</taxon>
        <taxon>Poales</taxon>
        <taxon>Poaceae</taxon>
        <taxon>PACMAD clade</taxon>
        <taxon>Arundinoideae</taxon>
        <taxon>Arundineae</taxon>
        <taxon>Arundo</taxon>
    </lineage>
</organism>